<evidence type="ECO:0000256" key="6">
    <source>
        <dbReference type="PIRSR" id="PIRSR601019-1"/>
    </source>
</evidence>
<dbReference type="FunFam" id="3.40.50.300:FF:002307">
    <property type="entry name" value="Guanine nucleotide-binding protein G(k) subunit alpha"/>
    <property type="match status" value="1"/>
</dbReference>
<keyword evidence="2 6" id="KW-0547">Nucleotide-binding</keyword>
<gene>
    <name evidence="8" type="ORF">PBRA_007401</name>
    <name evidence="9" type="ORF">PLBR_LOCUS5216</name>
</gene>
<dbReference type="GO" id="GO:0007188">
    <property type="term" value="P:adenylate cyclase-modulating G protein-coupled receptor signaling pathway"/>
    <property type="evidence" value="ECO:0007669"/>
    <property type="project" value="TreeGrafter"/>
</dbReference>
<dbReference type="Proteomes" id="UP000290189">
    <property type="component" value="Unassembled WGS sequence"/>
</dbReference>
<feature type="binding site" evidence="7">
    <location>
        <position position="193"/>
    </location>
    <ligand>
        <name>Mg(2+)</name>
        <dbReference type="ChEBI" id="CHEBI:18420"/>
    </ligand>
</feature>
<feature type="binding site" evidence="6">
    <location>
        <begin position="213"/>
        <end position="217"/>
    </location>
    <ligand>
        <name>GTP</name>
        <dbReference type="ChEBI" id="CHEBI:37565"/>
    </ligand>
</feature>
<dbReference type="Pfam" id="PF00503">
    <property type="entry name" value="G-alpha"/>
    <property type="match status" value="1"/>
</dbReference>
<evidence type="ECO:0000256" key="5">
    <source>
        <dbReference type="ARBA" id="ARBA00023224"/>
    </source>
</evidence>
<keyword evidence="1 7" id="KW-0479">Metal-binding</keyword>
<dbReference type="GO" id="GO:0003924">
    <property type="term" value="F:GTPase activity"/>
    <property type="evidence" value="ECO:0007669"/>
    <property type="project" value="InterPro"/>
</dbReference>
<dbReference type="PANTHER" id="PTHR10218:SF302">
    <property type="entry name" value="GUANINE NUCLEOTIDE-BINDING PROTEIN ALPHA-5 SUBUNIT"/>
    <property type="match status" value="1"/>
</dbReference>
<dbReference type="Proteomes" id="UP000039324">
    <property type="component" value="Unassembled WGS sequence"/>
</dbReference>
<evidence type="ECO:0000256" key="7">
    <source>
        <dbReference type="PIRSR" id="PIRSR601019-2"/>
    </source>
</evidence>
<dbReference type="GO" id="GO:0046872">
    <property type="term" value="F:metal ion binding"/>
    <property type="evidence" value="ECO:0007669"/>
    <property type="project" value="UniProtKB-KW"/>
</dbReference>
<dbReference type="InterPro" id="IPR011025">
    <property type="entry name" value="GproteinA_insert"/>
</dbReference>
<keyword evidence="9" id="KW-0496">Mitochondrion</keyword>
<keyword evidence="4 6" id="KW-0342">GTP-binding</keyword>
<dbReference type="SUPFAM" id="SSF52540">
    <property type="entry name" value="P-loop containing nucleoside triphosphate hydrolases"/>
    <property type="match status" value="1"/>
</dbReference>
<dbReference type="AlphaFoldDB" id="A0A0G4IWI1"/>
<dbReference type="EMBL" id="CDSF01000092">
    <property type="protein sequence ID" value="CEO99668.1"/>
    <property type="molecule type" value="Genomic_DNA"/>
</dbReference>
<dbReference type="OMA" id="KEFFEHA"/>
<dbReference type="GO" id="GO:0005525">
    <property type="term" value="F:GTP binding"/>
    <property type="evidence" value="ECO:0007669"/>
    <property type="project" value="UniProtKB-KW"/>
</dbReference>
<feature type="binding site" evidence="6">
    <location>
        <begin position="162"/>
        <end position="163"/>
    </location>
    <ligand>
        <name>GTP</name>
        <dbReference type="ChEBI" id="CHEBI:37565"/>
    </ligand>
</feature>
<evidence type="ECO:0000256" key="4">
    <source>
        <dbReference type="ARBA" id="ARBA00023134"/>
    </source>
</evidence>
<protein>
    <submittedName>
        <fullName evidence="8">Uncharacterized protein</fullName>
    </submittedName>
</protein>
<keyword evidence="5" id="KW-0807">Transducer</keyword>
<reference evidence="8 10" key="1">
    <citation type="submission" date="2015-02" db="EMBL/GenBank/DDBJ databases">
        <authorList>
            <person name="Chooi Y.-H."/>
        </authorList>
    </citation>
    <scope>NUCLEOTIDE SEQUENCE [LARGE SCALE GENOMIC DNA]</scope>
    <source>
        <strain evidence="8">E3</strain>
    </source>
</reference>
<dbReference type="SMART" id="SM00275">
    <property type="entry name" value="G_alpha"/>
    <property type="match status" value="1"/>
</dbReference>
<evidence type="ECO:0000313" key="9">
    <source>
        <dbReference type="EMBL" id="SPQ98001.1"/>
    </source>
</evidence>
<evidence type="ECO:0000313" key="11">
    <source>
        <dbReference type="Proteomes" id="UP000290189"/>
    </source>
</evidence>
<dbReference type="OrthoDB" id="5817230at2759"/>
<dbReference type="EMBL" id="OVEO01000008">
    <property type="protein sequence ID" value="SPQ98001.1"/>
    <property type="molecule type" value="Genomic_DNA"/>
</dbReference>
<dbReference type="GO" id="GO:0005737">
    <property type="term" value="C:cytoplasm"/>
    <property type="evidence" value="ECO:0007669"/>
    <property type="project" value="TreeGrafter"/>
</dbReference>
<proteinExistence type="predicted"/>
<evidence type="ECO:0000313" key="10">
    <source>
        <dbReference type="Proteomes" id="UP000039324"/>
    </source>
</evidence>
<accession>A0A0G4IWI1</accession>
<name>A0A0G4IWI1_PLABS</name>
<geneLocation type="mitochondrion" evidence="9"/>
<dbReference type="PRINTS" id="PR00318">
    <property type="entry name" value="GPROTEINA"/>
</dbReference>
<dbReference type="STRING" id="37360.A0A0G4IWI1"/>
<dbReference type="PANTHER" id="PTHR10218">
    <property type="entry name" value="GTP-BINDING PROTEIN ALPHA SUBUNIT"/>
    <property type="match status" value="1"/>
</dbReference>
<feature type="binding site" evidence="6">
    <location>
        <begin position="282"/>
        <end position="285"/>
    </location>
    <ligand>
        <name>GTP</name>
        <dbReference type="ChEBI" id="CHEBI:37565"/>
    </ligand>
</feature>
<evidence type="ECO:0000256" key="2">
    <source>
        <dbReference type="ARBA" id="ARBA00022741"/>
    </source>
</evidence>
<evidence type="ECO:0000256" key="1">
    <source>
        <dbReference type="ARBA" id="ARBA00022723"/>
    </source>
</evidence>
<keyword evidence="10" id="KW-1185">Reference proteome</keyword>
<dbReference type="GO" id="GO:0031683">
    <property type="term" value="F:G-protein beta/gamma-subunit complex binding"/>
    <property type="evidence" value="ECO:0007669"/>
    <property type="project" value="InterPro"/>
</dbReference>
<evidence type="ECO:0000256" key="3">
    <source>
        <dbReference type="ARBA" id="ARBA00022842"/>
    </source>
</evidence>
<dbReference type="CDD" id="cd00066">
    <property type="entry name" value="G-alpha"/>
    <property type="match status" value="1"/>
</dbReference>
<dbReference type="Gene3D" id="1.10.400.10">
    <property type="entry name" value="GI Alpha 1, domain 2-like"/>
    <property type="match status" value="1"/>
</dbReference>
<dbReference type="PROSITE" id="PS51882">
    <property type="entry name" value="G_ALPHA"/>
    <property type="match status" value="1"/>
</dbReference>
<evidence type="ECO:0000313" key="8">
    <source>
        <dbReference type="EMBL" id="CEO99668.1"/>
    </source>
</evidence>
<reference evidence="9 11" key="2">
    <citation type="submission" date="2018-03" db="EMBL/GenBank/DDBJ databases">
        <authorList>
            <person name="Fogelqvist J."/>
        </authorList>
    </citation>
    <scope>NUCLEOTIDE SEQUENCE [LARGE SCALE GENOMIC DNA]</scope>
</reference>
<dbReference type="GO" id="GO:0001664">
    <property type="term" value="F:G protein-coupled receptor binding"/>
    <property type="evidence" value="ECO:0007669"/>
    <property type="project" value="TreeGrafter"/>
</dbReference>
<dbReference type="SUPFAM" id="SSF47895">
    <property type="entry name" value="Transducin (alpha subunit), insertion domain"/>
    <property type="match status" value="1"/>
</dbReference>
<dbReference type="GO" id="GO:0005834">
    <property type="term" value="C:heterotrimeric G-protein complex"/>
    <property type="evidence" value="ECO:0007669"/>
    <property type="project" value="TreeGrafter"/>
</dbReference>
<feature type="binding site" evidence="6">
    <location>
        <position position="339"/>
    </location>
    <ligand>
        <name>GTP</name>
        <dbReference type="ChEBI" id="CHEBI:37565"/>
    </ligand>
</feature>
<keyword evidence="3 7" id="KW-0460">Magnesium</keyword>
<sequence length="368" mass="41739">MVCLPPCLAGTRVAPDDDATKRIDQEFREEQRATTNVCRLLLLGTGNSGKSTLLKQLFEIYGTPMNDRERLLYKSALFTNAVTSLAALIAAAETLDESLGTRLAGDAVECRDAFKRFQSQLAVWDKPARPPGPDIAYVMSRLWADKGIQNAYSNRTKFNLPDSAAYVLDKVYDWVSEDYVPTKQDVVMARIRTTGIVEREFRFQQTTLFKLVDVGGQRNERRKWLHCFSDVGAIIFVVSLSDFELRLEEDSSVNRLHEAITLFSEICNYPSFENIPIILFLNKKDILKQRLAEGANLRTAFPEYVGPSTYDDVVDYIGRALHKVNRDRRKTILTYRTCATDADNVKRVFEALSRVLIERSLQDSGLIV</sequence>
<feature type="binding site" evidence="7">
    <location>
        <position position="51"/>
    </location>
    <ligand>
        <name>Mg(2+)</name>
        <dbReference type="ChEBI" id="CHEBI:18420"/>
    </ligand>
</feature>
<dbReference type="Gene3D" id="3.40.50.300">
    <property type="entry name" value="P-loop containing nucleotide triphosphate hydrolases"/>
    <property type="match status" value="1"/>
</dbReference>
<dbReference type="InterPro" id="IPR027417">
    <property type="entry name" value="P-loop_NTPase"/>
</dbReference>
<organism evidence="8 10">
    <name type="scientific">Plasmodiophora brassicae</name>
    <name type="common">Clubroot disease agent</name>
    <dbReference type="NCBI Taxonomy" id="37360"/>
    <lineage>
        <taxon>Eukaryota</taxon>
        <taxon>Sar</taxon>
        <taxon>Rhizaria</taxon>
        <taxon>Endomyxa</taxon>
        <taxon>Phytomyxea</taxon>
        <taxon>Plasmodiophorida</taxon>
        <taxon>Plasmodiophoridae</taxon>
        <taxon>Plasmodiophora</taxon>
    </lineage>
</organism>
<dbReference type="InterPro" id="IPR001019">
    <property type="entry name" value="Gprotein_alpha_su"/>
</dbReference>